<dbReference type="AlphaFoldDB" id="A0A0R1ULJ5"/>
<dbReference type="Gene3D" id="3.40.50.300">
    <property type="entry name" value="P-loop containing nucleotide triphosphate hydrolases"/>
    <property type="match status" value="1"/>
</dbReference>
<comment type="caution">
    <text evidence="1">The sequence shown here is derived from an EMBL/GenBank/DDBJ whole genome shotgun (WGS) entry which is preliminary data.</text>
</comment>
<name>A0A0R1ULJ5_9LACO</name>
<protein>
    <recommendedName>
        <fullName evidence="3">(d)CMP kinase</fullName>
    </recommendedName>
</protein>
<dbReference type="PATRIC" id="fig|1423760.3.peg.1125"/>
<proteinExistence type="predicted"/>
<evidence type="ECO:0000313" key="2">
    <source>
        <dbReference type="Proteomes" id="UP000050816"/>
    </source>
</evidence>
<evidence type="ECO:0008006" key="3">
    <source>
        <dbReference type="Google" id="ProtNLM"/>
    </source>
</evidence>
<reference evidence="1 2" key="1">
    <citation type="journal article" date="2015" name="Genome Announc.">
        <title>Expanding the biotechnology potential of lactobacilli through comparative genomics of 213 strains and associated genera.</title>
        <authorList>
            <person name="Sun Z."/>
            <person name="Harris H.M."/>
            <person name="McCann A."/>
            <person name="Guo C."/>
            <person name="Argimon S."/>
            <person name="Zhang W."/>
            <person name="Yang X."/>
            <person name="Jeffery I.B."/>
            <person name="Cooney J.C."/>
            <person name="Kagawa T.F."/>
            <person name="Liu W."/>
            <person name="Song Y."/>
            <person name="Salvetti E."/>
            <person name="Wrobel A."/>
            <person name="Rasinkangas P."/>
            <person name="Parkhill J."/>
            <person name="Rea M.C."/>
            <person name="O'Sullivan O."/>
            <person name="Ritari J."/>
            <person name="Douillard F.P."/>
            <person name="Paul Ross R."/>
            <person name="Yang R."/>
            <person name="Briner A.E."/>
            <person name="Felis G.E."/>
            <person name="de Vos W.M."/>
            <person name="Barrangou R."/>
            <person name="Klaenhammer T.R."/>
            <person name="Caufield P.W."/>
            <person name="Cui Y."/>
            <person name="Zhang H."/>
            <person name="O'Toole P.W."/>
        </authorList>
    </citation>
    <scope>NUCLEOTIDE SEQUENCE [LARGE SCALE GENOMIC DNA]</scope>
    <source>
        <strain evidence="1 2">DSM 15946</strain>
    </source>
</reference>
<dbReference type="EMBL" id="AZFK01000018">
    <property type="protein sequence ID" value="KRL91650.1"/>
    <property type="molecule type" value="Genomic_DNA"/>
</dbReference>
<organism evidence="1 2">
    <name type="scientific">Limosilactobacillus ingluviei DSM 15946</name>
    <dbReference type="NCBI Taxonomy" id="1423760"/>
    <lineage>
        <taxon>Bacteria</taxon>
        <taxon>Bacillati</taxon>
        <taxon>Bacillota</taxon>
        <taxon>Bacilli</taxon>
        <taxon>Lactobacillales</taxon>
        <taxon>Lactobacillaceae</taxon>
        <taxon>Limosilactobacillus</taxon>
    </lineage>
</organism>
<dbReference type="InterPro" id="IPR027417">
    <property type="entry name" value="P-loop_NTPase"/>
</dbReference>
<gene>
    <name evidence="1" type="ORF">FC43_GL001068</name>
</gene>
<sequence>MSLGDPIHNTADELLGRKAERKYLQEYGEAVRRIFGQDVWMKYLDRKTKEHSDKYGIIIPDIRKLIEFSHYCVEGNFKAIYVYNDAETARKRLTQRDGGYDEKSMQQGIETQLQFIEEMIKAESVINDRRYIDEIEVGGVTVSVIDNSHQLSDTREQVERWWENFGE</sequence>
<dbReference type="SUPFAM" id="SSF52540">
    <property type="entry name" value="P-loop containing nucleoside triphosphate hydrolases"/>
    <property type="match status" value="1"/>
</dbReference>
<evidence type="ECO:0000313" key="1">
    <source>
        <dbReference type="EMBL" id="KRL91650.1"/>
    </source>
</evidence>
<accession>A0A0R1ULJ5</accession>
<dbReference type="Proteomes" id="UP000050816">
    <property type="component" value="Unassembled WGS sequence"/>
</dbReference>